<evidence type="ECO:0000313" key="4">
    <source>
        <dbReference type="EMBL" id="MDA1383466.1"/>
    </source>
</evidence>
<evidence type="ECO:0000313" key="5">
    <source>
        <dbReference type="EMBL" id="MDR7336472.1"/>
    </source>
</evidence>
<dbReference type="Pfam" id="PF01408">
    <property type="entry name" value="GFO_IDH_MocA"/>
    <property type="match status" value="1"/>
</dbReference>
<comment type="caution">
    <text evidence="4">The sequence shown here is derived from an EMBL/GenBank/DDBJ whole genome shotgun (WGS) entry which is preliminary data.</text>
</comment>
<dbReference type="RefSeq" id="WP_270119499.1">
    <property type="nucleotide sequence ID" value="NZ_BAAAOM010000002.1"/>
</dbReference>
<protein>
    <submittedName>
        <fullName evidence="5">Dehydrogenase</fullName>
    </submittedName>
    <submittedName>
        <fullName evidence="4">Gfo/Idh/MocA family oxidoreductase</fullName>
    </submittedName>
</protein>
<accession>A0A9X3PDI4</accession>
<dbReference type="EMBL" id="JAPZVQ010000001">
    <property type="protein sequence ID" value="MDA1383466.1"/>
    <property type="molecule type" value="Genomic_DNA"/>
</dbReference>
<evidence type="ECO:0000259" key="2">
    <source>
        <dbReference type="Pfam" id="PF01408"/>
    </source>
</evidence>
<feature type="domain" description="GFO/IDH/MocA-like oxidoreductase" evidence="3">
    <location>
        <begin position="130"/>
        <end position="263"/>
    </location>
</feature>
<dbReference type="InterPro" id="IPR050463">
    <property type="entry name" value="Gfo/Idh/MocA_oxidrdct_glycsds"/>
</dbReference>
<dbReference type="AlphaFoldDB" id="A0A9X3PDI4"/>
<proteinExistence type="predicted"/>
<name>A0A9X3PDI4_9ACTN</name>
<dbReference type="InterPro" id="IPR055170">
    <property type="entry name" value="GFO_IDH_MocA-like_dom"/>
</dbReference>
<dbReference type="SUPFAM" id="SSF55347">
    <property type="entry name" value="Glyceraldehyde-3-phosphate dehydrogenase-like, C-terminal domain"/>
    <property type="match status" value="1"/>
</dbReference>
<keyword evidence="7" id="KW-1185">Reference proteome</keyword>
<dbReference type="Proteomes" id="UP001183604">
    <property type="component" value="Unassembled WGS sequence"/>
</dbReference>
<dbReference type="InterPro" id="IPR000683">
    <property type="entry name" value="Gfo/Idh/MocA-like_OxRdtase_N"/>
</dbReference>
<dbReference type="Gene3D" id="3.30.360.10">
    <property type="entry name" value="Dihydrodipicolinate Reductase, domain 2"/>
    <property type="match status" value="1"/>
</dbReference>
<reference evidence="4" key="1">
    <citation type="submission" date="2022-12" db="EMBL/GenBank/DDBJ databases">
        <title>Gycomyces niveus sp.nov., a novel actinomycete isolated from soil in Shouguang.</title>
        <authorList>
            <person name="Yang X."/>
        </authorList>
    </citation>
    <scope>NUCLEOTIDE SEQUENCE</scope>
    <source>
        <strain evidence="4">DSM 44724</strain>
    </source>
</reference>
<keyword evidence="1" id="KW-0560">Oxidoreductase</keyword>
<dbReference type="Pfam" id="PF22725">
    <property type="entry name" value="GFO_IDH_MocA_C3"/>
    <property type="match status" value="1"/>
</dbReference>
<dbReference type="PANTHER" id="PTHR43818">
    <property type="entry name" value="BCDNA.GH03377"/>
    <property type="match status" value="1"/>
</dbReference>
<feature type="domain" description="Gfo/Idh/MocA-like oxidoreductase N-terminal" evidence="2">
    <location>
        <begin position="7"/>
        <end position="119"/>
    </location>
</feature>
<dbReference type="InterPro" id="IPR036291">
    <property type="entry name" value="NAD(P)-bd_dom_sf"/>
</dbReference>
<gene>
    <name evidence="5" type="ORF">J2S69_000191</name>
    <name evidence="4" type="ORF">O2L01_00620</name>
</gene>
<dbReference type="GO" id="GO:0016491">
    <property type="term" value="F:oxidoreductase activity"/>
    <property type="evidence" value="ECO:0007669"/>
    <property type="project" value="UniProtKB-KW"/>
</dbReference>
<dbReference type="PANTHER" id="PTHR43818:SF11">
    <property type="entry name" value="BCDNA.GH03377"/>
    <property type="match status" value="1"/>
</dbReference>
<dbReference type="Gene3D" id="3.40.50.720">
    <property type="entry name" value="NAD(P)-binding Rossmann-like Domain"/>
    <property type="match status" value="1"/>
</dbReference>
<organism evidence="4 6">
    <name type="scientific">Glycomyces lechevalierae</name>
    <dbReference type="NCBI Taxonomy" id="256034"/>
    <lineage>
        <taxon>Bacteria</taxon>
        <taxon>Bacillati</taxon>
        <taxon>Actinomycetota</taxon>
        <taxon>Actinomycetes</taxon>
        <taxon>Glycomycetales</taxon>
        <taxon>Glycomycetaceae</taxon>
        <taxon>Glycomyces</taxon>
    </lineage>
</organism>
<evidence type="ECO:0000313" key="6">
    <source>
        <dbReference type="Proteomes" id="UP001145799"/>
    </source>
</evidence>
<evidence type="ECO:0000259" key="3">
    <source>
        <dbReference type="Pfam" id="PF22725"/>
    </source>
</evidence>
<dbReference type="EMBL" id="JAVDYD010000001">
    <property type="protein sequence ID" value="MDR7336472.1"/>
    <property type="molecule type" value="Genomic_DNA"/>
</dbReference>
<dbReference type="GO" id="GO:0000166">
    <property type="term" value="F:nucleotide binding"/>
    <property type="evidence" value="ECO:0007669"/>
    <property type="project" value="InterPro"/>
</dbReference>
<sequence length="365" mass="37729">MGDPHGIGIVGLGAISGQYLNTFSACPGIRIAAVADLNAARAAEVAEETGAVALGVDELMAHPEVDTVLNLTIPVAHADIALRAIAAGKNVYGEKPLAAVFEDAQRVVEAGDAAGVRVGCAPDTVLGTGIQTARAAIDKGDIGTPTFATATMIARGHEVWHPNPDFYYTEGGGPLLDMGPYYVTALVHLLGPVVSVTGASSRSRDQRLIGSGPRAGEQVPVSIDTHVTGILEHASGALSTLVMSFDGHATKAPNIEVHGTEGNVGVPDPNHFDGEVTLHRIDGERHVLDPSAGFAESGRGVGLLDMARATGERAPRADGALALHVLEVMTSLLRSAETGGRLDIRTAIERPELVPFTAHADWTAA</sequence>
<dbReference type="SUPFAM" id="SSF51735">
    <property type="entry name" value="NAD(P)-binding Rossmann-fold domains"/>
    <property type="match status" value="1"/>
</dbReference>
<dbReference type="Proteomes" id="UP001145799">
    <property type="component" value="Unassembled WGS sequence"/>
</dbReference>
<evidence type="ECO:0000313" key="7">
    <source>
        <dbReference type="Proteomes" id="UP001183604"/>
    </source>
</evidence>
<reference evidence="5 7" key="2">
    <citation type="submission" date="2023-07" db="EMBL/GenBank/DDBJ databases">
        <title>Sequencing the genomes of 1000 actinobacteria strains.</title>
        <authorList>
            <person name="Klenk H.-P."/>
        </authorList>
    </citation>
    <scope>NUCLEOTIDE SEQUENCE [LARGE SCALE GENOMIC DNA]</scope>
    <source>
        <strain evidence="5 7">DSM 44724</strain>
    </source>
</reference>
<evidence type="ECO:0000256" key="1">
    <source>
        <dbReference type="ARBA" id="ARBA00023002"/>
    </source>
</evidence>